<dbReference type="AlphaFoldDB" id="A0A813GCJ2"/>
<feature type="transmembrane region" description="Helical" evidence="1">
    <location>
        <begin position="720"/>
        <end position="742"/>
    </location>
</feature>
<keyword evidence="1" id="KW-1133">Transmembrane helix</keyword>
<comment type="caution">
    <text evidence="3">The sequence shown here is derived from an EMBL/GenBank/DDBJ whole genome shotgun (WGS) entry which is preliminary data.</text>
</comment>
<name>A0A813GCJ2_POLGL</name>
<protein>
    <recommendedName>
        <fullName evidence="5">Acyltransferase 3 domain-containing protein</fullName>
    </recommendedName>
</protein>
<dbReference type="EMBL" id="CAJNNW010000054">
    <property type="protein sequence ID" value="CAE8622698.1"/>
    <property type="molecule type" value="Genomic_DNA"/>
</dbReference>
<feature type="transmembrane region" description="Helical" evidence="1">
    <location>
        <begin position="303"/>
        <end position="327"/>
    </location>
</feature>
<feature type="transmembrane region" description="Helical" evidence="1">
    <location>
        <begin position="685"/>
        <end position="708"/>
    </location>
</feature>
<evidence type="ECO:0000256" key="1">
    <source>
        <dbReference type="SAM" id="Phobius"/>
    </source>
</evidence>
<feature type="transmembrane region" description="Helical" evidence="1">
    <location>
        <begin position="639"/>
        <end position="657"/>
    </location>
</feature>
<feature type="transmembrane region" description="Helical" evidence="1">
    <location>
        <begin position="571"/>
        <end position="589"/>
    </location>
</feature>
<keyword evidence="1" id="KW-0812">Transmembrane</keyword>
<feature type="chain" id="PRO_5032570104" description="Acyltransferase 3 domain-containing protein" evidence="2">
    <location>
        <begin position="19"/>
        <end position="755"/>
    </location>
</feature>
<feature type="transmembrane region" description="Helical" evidence="1">
    <location>
        <begin position="601"/>
        <end position="619"/>
    </location>
</feature>
<evidence type="ECO:0008006" key="5">
    <source>
        <dbReference type="Google" id="ProtNLM"/>
    </source>
</evidence>
<keyword evidence="2" id="KW-0732">Signal</keyword>
<dbReference type="Proteomes" id="UP000626109">
    <property type="component" value="Unassembled WGS sequence"/>
</dbReference>
<sequence length="755" mass="85351">MLVLCVLWAAAQPAAVWASFPWPWRTGESVSDEARKCIRSLLKGGESDETCKQFIEEASSQQFSDTGAFPWPVCWATFFTARQIQCCDQGEHDLTDEFKSSCFDGEALTFERCCLYYSYRESDLTVFTSPSSSRMSLCHKAIATAGFENAVQANSEHCKGRHFTIRVVTGVHMEEEDDYFWWQNSEWTTDRSSRLNEGTFFPTRPERMKKGASICVPAECGKDEVAAWIVPLLMQKVHDLQTVDLFSKQAPHLNESHLLLPPPLSFHLPMRQFPEVWACARATLFTLVEYIPMWTPNAAHCNLLLALLLPMSVCGLLTACGGSWPWLQIFSPQQHFRDLARSRGSISMDVCRVLCTVAVVSCHALVRGRWRDFPEGSTADFLRKSDRIYPRVQTTFVVLAVTLCTEKVSKHPLGSERGWRFLLRWPIAVLRYALRRLATLLPLVLLWTYAYLHIWAADLPLNHILDLDHLRDWYGHRKANCSRTPRLWSSVLLVHGLVFGHSQSNLCHNLSAFEGMWHVDVAVFAMATLLGSGRAASWIPPLLWPLAVGMHYMAAGELSAHKSHPVAGNRFLQLWPSALLTIVLLRWLPPRRTKFLFRRSLTAEAVCLLAVLSIVATAVHDWKYIYSKLAYTKPSWEFFCYAHFMDLPHVLGVFLLLRWGDQGAADDESTKATEQVESQGNLFHVLARLCFGVTIAHIFVIDFVVGFLHDEPLELTVVNLLGSAFSYLVLSLGVALSAHLTVAAPCSKLLQRFVF</sequence>
<accession>A0A813GCJ2</accession>
<evidence type="ECO:0000256" key="2">
    <source>
        <dbReference type="SAM" id="SignalP"/>
    </source>
</evidence>
<reference evidence="3" key="1">
    <citation type="submission" date="2021-02" db="EMBL/GenBank/DDBJ databases">
        <authorList>
            <person name="Dougan E. K."/>
            <person name="Rhodes N."/>
            <person name="Thang M."/>
            <person name="Chan C."/>
        </authorList>
    </citation>
    <scope>NUCLEOTIDE SEQUENCE</scope>
</reference>
<organism evidence="3 4">
    <name type="scientific">Polarella glacialis</name>
    <name type="common">Dinoflagellate</name>
    <dbReference type="NCBI Taxonomy" id="89957"/>
    <lineage>
        <taxon>Eukaryota</taxon>
        <taxon>Sar</taxon>
        <taxon>Alveolata</taxon>
        <taxon>Dinophyceae</taxon>
        <taxon>Suessiales</taxon>
        <taxon>Suessiaceae</taxon>
        <taxon>Polarella</taxon>
    </lineage>
</organism>
<keyword evidence="1" id="KW-0472">Membrane</keyword>
<proteinExistence type="predicted"/>
<gene>
    <name evidence="3" type="ORF">PGLA2088_LOCUS91</name>
</gene>
<evidence type="ECO:0000313" key="4">
    <source>
        <dbReference type="Proteomes" id="UP000626109"/>
    </source>
</evidence>
<feature type="transmembrane region" description="Helical" evidence="1">
    <location>
        <begin position="437"/>
        <end position="456"/>
    </location>
</feature>
<evidence type="ECO:0000313" key="3">
    <source>
        <dbReference type="EMBL" id="CAE8622698.1"/>
    </source>
</evidence>
<feature type="signal peptide" evidence="2">
    <location>
        <begin position="1"/>
        <end position="18"/>
    </location>
</feature>